<protein>
    <submittedName>
        <fullName evidence="2">Uncharacterized protein</fullName>
    </submittedName>
</protein>
<reference evidence="2" key="1">
    <citation type="submission" date="2022-03" db="EMBL/GenBank/DDBJ databases">
        <authorList>
            <person name="Alioto T."/>
            <person name="Alioto T."/>
            <person name="Gomez Garrido J."/>
        </authorList>
    </citation>
    <scope>NUCLEOTIDE SEQUENCE</scope>
</reference>
<evidence type="ECO:0000256" key="1">
    <source>
        <dbReference type="SAM" id="MobiDB-lite"/>
    </source>
</evidence>
<sequence>SAPLSCTKSQEGSSTHQQSKHSETEQQHEATTPLPGDGERNTWTRETGVLQLQGL</sequence>
<evidence type="ECO:0000313" key="2">
    <source>
        <dbReference type="EMBL" id="CAH2247793.1"/>
    </source>
</evidence>
<dbReference type="AlphaFoldDB" id="A0AAD1VRF6"/>
<name>A0AAD1VRF6_PELCU</name>
<keyword evidence="3" id="KW-1185">Reference proteome</keyword>
<feature type="region of interest" description="Disordered" evidence="1">
    <location>
        <begin position="1"/>
        <end position="55"/>
    </location>
</feature>
<gene>
    <name evidence="2" type="ORF">PECUL_23A037472</name>
</gene>
<organism evidence="2 3">
    <name type="scientific">Pelobates cultripes</name>
    <name type="common">Western spadefoot toad</name>
    <dbReference type="NCBI Taxonomy" id="61616"/>
    <lineage>
        <taxon>Eukaryota</taxon>
        <taxon>Metazoa</taxon>
        <taxon>Chordata</taxon>
        <taxon>Craniata</taxon>
        <taxon>Vertebrata</taxon>
        <taxon>Euteleostomi</taxon>
        <taxon>Amphibia</taxon>
        <taxon>Batrachia</taxon>
        <taxon>Anura</taxon>
        <taxon>Pelobatoidea</taxon>
        <taxon>Pelobatidae</taxon>
        <taxon>Pelobates</taxon>
    </lineage>
</organism>
<feature type="non-terminal residue" evidence="2">
    <location>
        <position position="1"/>
    </location>
</feature>
<dbReference type="Proteomes" id="UP001295444">
    <property type="component" value="Chromosome 02"/>
</dbReference>
<dbReference type="EMBL" id="OW240913">
    <property type="protein sequence ID" value="CAH2247793.1"/>
    <property type="molecule type" value="Genomic_DNA"/>
</dbReference>
<evidence type="ECO:0000313" key="3">
    <source>
        <dbReference type="Proteomes" id="UP001295444"/>
    </source>
</evidence>
<feature type="non-terminal residue" evidence="2">
    <location>
        <position position="55"/>
    </location>
</feature>
<proteinExistence type="predicted"/>
<feature type="compositionally biased region" description="Polar residues" evidence="1">
    <location>
        <begin position="1"/>
        <end position="17"/>
    </location>
</feature>
<accession>A0AAD1VRF6</accession>